<comment type="caution">
    <text evidence="1">The sequence shown here is derived from an EMBL/GenBank/DDBJ whole genome shotgun (WGS) entry which is preliminary data.</text>
</comment>
<evidence type="ECO:0008006" key="3">
    <source>
        <dbReference type="Google" id="ProtNLM"/>
    </source>
</evidence>
<dbReference type="AlphaFoldDB" id="A0A0L8AM39"/>
<dbReference type="RefSeq" id="WP_053222765.1">
    <property type="nucleotide sequence ID" value="NZ_JSVA01000007.1"/>
</dbReference>
<name>A0A0L8AM39_9BACT</name>
<dbReference type="Pfam" id="PF17170">
    <property type="entry name" value="DUF5128"/>
    <property type="match status" value="1"/>
</dbReference>
<evidence type="ECO:0000313" key="2">
    <source>
        <dbReference type="Proteomes" id="UP000036908"/>
    </source>
</evidence>
<reference evidence="2" key="1">
    <citation type="submission" date="2014-11" db="EMBL/GenBank/DDBJ databases">
        <title>Genome sequencing of Roseivirga sp. D-25.</title>
        <authorList>
            <person name="Selvaratnam C."/>
            <person name="Thevarajoo S."/>
            <person name="Goh K.M."/>
            <person name="Eee R."/>
            <person name="Chan K.-G."/>
            <person name="Chong C.S."/>
        </authorList>
    </citation>
    <scope>NUCLEOTIDE SEQUENCE [LARGE SCALE GENOMIC DNA]</scope>
    <source>
        <strain evidence="2">D-25</strain>
    </source>
</reference>
<protein>
    <recommendedName>
        <fullName evidence="3">6-bladed beta-propeller</fullName>
    </recommendedName>
</protein>
<proteinExistence type="predicted"/>
<gene>
    <name evidence="1" type="ORF">OB69_05820</name>
</gene>
<dbReference type="EMBL" id="JSVA01000007">
    <property type="protein sequence ID" value="KOF03409.1"/>
    <property type="molecule type" value="Genomic_DNA"/>
</dbReference>
<dbReference type="PATRIC" id="fig|1566026.4.peg.2988"/>
<keyword evidence="2" id="KW-1185">Reference proteome</keyword>
<evidence type="ECO:0000313" key="1">
    <source>
        <dbReference type="EMBL" id="KOF03409.1"/>
    </source>
</evidence>
<organism evidence="1 2">
    <name type="scientific">Roseivirga seohaensis subsp. aquiponti</name>
    <dbReference type="NCBI Taxonomy" id="1566026"/>
    <lineage>
        <taxon>Bacteria</taxon>
        <taxon>Pseudomonadati</taxon>
        <taxon>Bacteroidota</taxon>
        <taxon>Cytophagia</taxon>
        <taxon>Cytophagales</taxon>
        <taxon>Roseivirgaceae</taxon>
        <taxon>Roseivirga</taxon>
    </lineage>
</organism>
<dbReference type="OrthoDB" id="832665at2"/>
<dbReference type="PROSITE" id="PS51257">
    <property type="entry name" value="PROKAR_LIPOPROTEIN"/>
    <property type="match status" value="1"/>
</dbReference>
<sequence length="452" mass="52079">MQPKISLLLFFCLLSSCKPNNEKLLSYQLDLNSLETNRYNDIRFDPTPIKVDGNSPKIKSQDIFKKNTRFTPLETNDESLFGKIDEFILTDSRYIIADRSTNSILVFFHDGKFDFKIDRSGGGPEEYRSIKYIGFNKFKNTIEVLDNTRGIIQRYDANTGIYQSTLKLGFLLKAFTPLDENKYLFFLGPYLFNEDRYGQVNGLGHQLLVAEEVEDKRVKIISQHLPHTPNTELLNLGARQNLSEGSDGDFLINMVFNDTIYSFSEKGVHAKYVMDYGKWAIPENLFQNGDIREINRKNRLRQLPYPDIFLETKDYTYSVSSLETANAFTHTLYNKKLKKGFTFGDIDDNMQVAGAIPYSPIGYQGNSLIYVMEPKNAVDKYLEFTTALRKALIADNGKSRPEMSIDEQYEFYLNNYIQENGFNYLDLAKSLDPDDNPVLVFVEPDFNNIDDQ</sequence>
<accession>A0A0L8AM39</accession>
<dbReference type="Proteomes" id="UP000036908">
    <property type="component" value="Unassembled WGS sequence"/>
</dbReference>